<reference evidence="2 3" key="1">
    <citation type="submission" date="2015-09" db="EMBL/GenBank/DDBJ databases">
        <authorList>
            <consortium name="Pathogen Informatics"/>
        </authorList>
    </citation>
    <scope>NUCLEOTIDE SEQUENCE [LARGE SCALE GENOMIC DNA]</scope>
    <source>
        <strain evidence="2 3">2789STDY5834841</strain>
    </source>
</reference>
<evidence type="ECO:0000313" key="2">
    <source>
        <dbReference type="EMBL" id="CUO41731.1"/>
    </source>
</evidence>
<accession>A0A174EW86</accession>
<evidence type="ECO:0000259" key="1">
    <source>
        <dbReference type="Pfam" id="PF23343"/>
    </source>
</evidence>
<proteinExistence type="predicted"/>
<dbReference type="EMBL" id="CYZO01000046">
    <property type="protein sequence ID" value="CUO41731.1"/>
    <property type="molecule type" value="Genomic_DNA"/>
</dbReference>
<organism evidence="2 3">
    <name type="scientific">[Ruminococcus] torques</name>
    <dbReference type="NCBI Taxonomy" id="33039"/>
    <lineage>
        <taxon>Bacteria</taxon>
        <taxon>Bacillati</taxon>
        <taxon>Bacillota</taxon>
        <taxon>Clostridia</taxon>
        <taxon>Lachnospirales</taxon>
        <taxon>Lachnospiraceae</taxon>
        <taxon>Mediterraneibacter</taxon>
    </lineage>
</organism>
<name>A0A174EW86_9FIRM</name>
<feature type="domain" description="Replication-associated protein ORF2/G2P" evidence="1">
    <location>
        <begin position="68"/>
        <end position="173"/>
    </location>
</feature>
<gene>
    <name evidence="2" type="ORF">ERS852456_02499</name>
</gene>
<protein>
    <recommendedName>
        <fullName evidence="1">Replication-associated protein ORF2/G2P domain-containing protein</fullName>
    </recommendedName>
</protein>
<evidence type="ECO:0000313" key="3">
    <source>
        <dbReference type="Proteomes" id="UP000095787"/>
    </source>
</evidence>
<dbReference type="Proteomes" id="UP000095787">
    <property type="component" value="Unassembled WGS sequence"/>
</dbReference>
<dbReference type="AlphaFoldDB" id="A0A174EW86"/>
<dbReference type="RefSeq" id="WP_055159383.1">
    <property type="nucleotide sequence ID" value="NZ_CATVPX010000081.1"/>
</dbReference>
<sequence length="253" mass="29923">MATRRKTYKLRGGDVYDVEEYPDGRYGAKGKARQKKKKPTPEQMAAVNQANRAKICRRLLIEYFDAGDYFVTYTYKVEQRPKDMTVALKDLQKALRKLRPKYKKANTPFYWIRNIERGTKGAWHIHLVIKKTSGAAEWIEDAWEHGAIYITQIKKSRFYDEDFTKLANYMTKNEKTREKRSDGSKGKPRLKEASYNHAKNMPLPEPKSQKLVRWQKEVKPKKGYYIANSYEGINPATGMRYRRYTLIRIHRRI</sequence>
<dbReference type="Pfam" id="PF23343">
    <property type="entry name" value="REP_ORF2-G2P"/>
    <property type="match status" value="1"/>
</dbReference>
<dbReference type="InterPro" id="IPR056906">
    <property type="entry name" value="ORF2/G2P_dom"/>
</dbReference>